<feature type="compositionally biased region" description="Low complexity" evidence="1">
    <location>
        <begin position="56"/>
        <end position="71"/>
    </location>
</feature>
<dbReference type="Proteomes" id="UP001142055">
    <property type="component" value="Chromosome 3"/>
</dbReference>
<reference evidence="2" key="1">
    <citation type="submission" date="2022-12" db="EMBL/GenBank/DDBJ databases">
        <title>Genome assemblies of Blomia tropicalis.</title>
        <authorList>
            <person name="Cui Y."/>
        </authorList>
    </citation>
    <scope>NUCLEOTIDE SEQUENCE</scope>
    <source>
        <tissue evidence="2">Adult mites</tissue>
    </source>
</reference>
<name>A0A9Q0M1U6_BLOTA</name>
<evidence type="ECO:0000313" key="3">
    <source>
        <dbReference type="Proteomes" id="UP001142055"/>
    </source>
</evidence>
<feature type="compositionally biased region" description="Polar residues" evidence="1">
    <location>
        <begin position="138"/>
        <end position="152"/>
    </location>
</feature>
<feature type="region of interest" description="Disordered" evidence="1">
    <location>
        <begin position="91"/>
        <end position="192"/>
    </location>
</feature>
<feature type="non-terminal residue" evidence="2">
    <location>
        <position position="192"/>
    </location>
</feature>
<accession>A0A9Q0M1U6</accession>
<organism evidence="2 3">
    <name type="scientific">Blomia tropicalis</name>
    <name type="common">Mite</name>
    <dbReference type="NCBI Taxonomy" id="40697"/>
    <lineage>
        <taxon>Eukaryota</taxon>
        <taxon>Metazoa</taxon>
        <taxon>Ecdysozoa</taxon>
        <taxon>Arthropoda</taxon>
        <taxon>Chelicerata</taxon>
        <taxon>Arachnida</taxon>
        <taxon>Acari</taxon>
        <taxon>Acariformes</taxon>
        <taxon>Sarcoptiformes</taxon>
        <taxon>Astigmata</taxon>
        <taxon>Glycyphagoidea</taxon>
        <taxon>Echimyopodidae</taxon>
        <taxon>Blomia</taxon>
    </lineage>
</organism>
<gene>
    <name evidence="2" type="ORF">RDWZM_008310</name>
</gene>
<sequence>MIKPLAMHNVPSNVPPIAYINGNSVRPVRSRHYSQQQTVIHTNNGNANNVNVNVNINNTSSSSNASSNQGTSEKKANSGIKVAAGDMHHYAESNENGVNGYDDGNGGGNAHSTVRDFRNNKNGMSMAPKSLVDGKVRVQQSLSASGNNGAARQQQSSNQQQQQQQQQKQQQQGTKSRQSPSSSLRDYVTNIE</sequence>
<keyword evidence="3" id="KW-1185">Reference proteome</keyword>
<feature type="compositionally biased region" description="Polar residues" evidence="1">
    <location>
        <begin position="173"/>
        <end position="184"/>
    </location>
</feature>
<protein>
    <submittedName>
        <fullName evidence="2">Uncharacterized protein</fullName>
    </submittedName>
</protein>
<feature type="compositionally biased region" description="Low complexity" evidence="1">
    <location>
        <begin position="153"/>
        <end position="172"/>
    </location>
</feature>
<feature type="region of interest" description="Disordered" evidence="1">
    <location>
        <begin position="56"/>
        <end position="76"/>
    </location>
</feature>
<dbReference type="EMBL" id="JAPWDV010000003">
    <property type="protein sequence ID" value="KAJ6217153.1"/>
    <property type="molecule type" value="Genomic_DNA"/>
</dbReference>
<evidence type="ECO:0000256" key="1">
    <source>
        <dbReference type="SAM" id="MobiDB-lite"/>
    </source>
</evidence>
<evidence type="ECO:0000313" key="2">
    <source>
        <dbReference type="EMBL" id="KAJ6217153.1"/>
    </source>
</evidence>
<dbReference type="AlphaFoldDB" id="A0A9Q0M1U6"/>
<comment type="caution">
    <text evidence="2">The sequence shown here is derived from an EMBL/GenBank/DDBJ whole genome shotgun (WGS) entry which is preliminary data.</text>
</comment>
<proteinExistence type="predicted"/>